<feature type="domain" description="LysM" evidence="2">
    <location>
        <begin position="140"/>
        <end position="184"/>
    </location>
</feature>
<dbReference type="CDD" id="cd00118">
    <property type="entry name" value="LysM"/>
    <property type="match status" value="2"/>
</dbReference>
<dbReference type="AlphaFoldDB" id="A0A1G2L332"/>
<accession>A0A1G2L332</accession>
<dbReference type="Pfam" id="PF01551">
    <property type="entry name" value="Peptidase_M23"/>
    <property type="match status" value="1"/>
</dbReference>
<dbReference type="Gene3D" id="2.70.70.10">
    <property type="entry name" value="Glucose Permease (Domain IIA)"/>
    <property type="match status" value="1"/>
</dbReference>
<dbReference type="Gene3D" id="3.10.350.10">
    <property type="entry name" value="LysM domain"/>
    <property type="match status" value="2"/>
</dbReference>
<dbReference type="PANTHER" id="PTHR21666">
    <property type="entry name" value="PEPTIDASE-RELATED"/>
    <property type="match status" value="1"/>
</dbReference>
<reference evidence="3 4" key="1">
    <citation type="journal article" date="2016" name="Nat. Commun.">
        <title>Thousands of microbial genomes shed light on interconnected biogeochemical processes in an aquifer system.</title>
        <authorList>
            <person name="Anantharaman K."/>
            <person name="Brown C.T."/>
            <person name="Hug L.A."/>
            <person name="Sharon I."/>
            <person name="Castelle C.J."/>
            <person name="Probst A.J."/>
            <person name="Thomas B.C."/>
            <person name="Singh A."/>
            <person name="Wilkins M.J."/>
            <person name="Karaoz U."/>
            <person name="Brodie E.L."/>
            <person name="Williams K.H."/>
            <person name="Hubbard S.S."/>
            <person name="Banfield J.F."/>
        </authorList>
    </citation>
    <scope>NUCLEOTIDE SEQUENCE [LARGE SCALE GENOMIC DNA]</scope>
</reference>
<comment type="caution">
    <text evidence="3">The sequence shown here is derived from an EMBL/GenBank/DDBJ whole genome shotgun (WGS) entry which is preliminary data.</text>
</comment>
<protein>
    <recommendedName>
        <fullName evidence="2">LysM domain-containing protein</fullName>
    </recommendedName>
</protein>
<proteinExistence type="predicted"/>
<name>A0A1G2L332_9BACT</name>
<dbReference type="SUPFAM" id="SSF51261">
    <property type="entry name" value="Duplicated hybrid motif"/>
    <property type="match status" value="1"/>
</dbReference>
<feature type="domain" description="LysM" evidence="2">
    <location>
        <begin position="190"/>
        <end position="234"/>
    </location>
</feature>
<evidence type="ECO:0000313" key="4">
    <source>
        <dbReference type="Proteomes" id="UP000177982"/>
    </source>
</evidence>
<dbReference type="SUPFAM" id="SSF54106">
    <property type="entry name" value="LysM domain"/>
    <property type="match status" value="2"/>
</dbReference>
<gene>
    <name evidence="3" type="ORF">A2934_03925</name>
</gene>
<dbReference type="EMBL" id="MHQO01000040">
    <property type="protein sequence ID" value="OHA05970.1"/>
    <property type="molecule type" value="Genomic_DNA"/>
</dbReference>
<keyword evidence="1" id="KW-1133">Transmembrane helix</keyword>
<feature type="transmembrane region" description="Helical" evidence="1">
    <location>
        <begin position="34"/>
        <end position="54"/>
    </location>
</feature>
<keyword evidence="1" id="KW-0812">Transmembrane</keyword>
<dbReference type="InterPro" id="IPR018392">
    <property type="entry name" value="LysM"/>
</dbReference>
<dbReference type="SMART" id="SM00257">
    <property type="entry name" value="LysM"/>
    <property type="match status" value="2"/>
</dbReference>
<dbReference type="PROSITE" id="PS51782">
    <property type="entry name" value="LYSM"/>
    <property type="match status" value="2"/>
</dbReference>
<dbReference type="Proteomes" id="UP000177982">
    <property type="component" value="Unassembled WGS sequence"/>
</dbReference>
<dbReference type="InterPro" id="IPR011055">
    <property type="entry name" value="Dup_hybrid_motif"/>
</dbReference>
<organism evidence="3 4">
    <name type="scientific">Candidatus Sungbacteria bacterium RIFCSPLOWO2_01_FULL_47_10</name>
    <dbReference type="NCBI Taxonomy" id="1802276"/>
    <lineage>
        <taxon>Bacteria</taxon>
        <taxon>Candidatus Sungiibacteriota</taxon>
    </lineage>
</organism>
<sequence length="382" mass="39912">MISGFPVTKQNQEILPQTKYDTKPQKTLLFSKKLLSFLREAVGILALISIFVFYHPYEAQAGFCFFGIGWCGDGGGFRLLGDDAFAGAPGAVLSPSSPALSRGKNYSDTQLAIVEGSALLVSTSPAGVFRDGVGGGDGIFVYQVQSGDTPSSIAESFGVSVNTILWANDISRPGLIKIGDKLIILPISGVRHEVKKGDTISGIAKKYGGNEADILLYNGLVSGEDLIAGDIIIIPDGELASPPPSSAPRQAQPSFVAGLPELRGFFMAPIQNARRSRGIHGTNAVDLVNSDASGPSCGRPVFASAAGTVLRVRTSGWNGGYGKYIVISHPNGAQTLYSHLQSVFVSDGAVVAQGKAIGLIGSTGNSTGCHVHFEVRGAKNPF</sequence>
<dbReference type="InterPro" id="IPR016047">
    <property type="entry name" value="M23ase_b-sheet_dom"/>
</dbReference>
<evidence type="ECO:0000259" key="2">
    <source>
        <dbReference type="PROSITE" id="PS51782"/>
    </source>
</evidence>
<dbReference type="GO" id="GO:0004222">
    <property type="term" value="F:metalloendopeptidase activity"/>
    <property type="evidence" value="ECO:0007669"/>
    <property type="project" value="TreeGrafter"/>
</dbReference>
<evidence type="ECO:0000313" key="3">
    <source>
        <dbReference type="EMBL" id="OHA05970.1"/>
    </source>
</evidence>
<dbReference type="CDD" id="cd12797">
    <property type="entry name" value="M23_peptidase"/>
    <property type="match status" value="1"/>
</dbReference>
<dbReference type="InterPro" id="IPR036779">
    <property type="entry name" value="LysM_dom_sf"/>
</dbReference>
<evidence type="ECO:0000256" key="1">
    <source>
        <dbReference type="SAM" id="Phobius"/>
    </source>
</evidence>
<dbReference type="PANTHER" id="PTHR21666:SF270">
    <property type="entry name" value="MUREIN HYDROLASE ACTIVATOR ENVC"/>
    <property type="match status" value="1"/>
</dbReference>
<dbReference type="Pfam" id="PF01476">
    <property type="entry name" value="LysM"/>
    <property type="match status" value="2"/>
</dbReference>
<dbReference type="InterPro" id="IPR050570">
    <property type="entry name" value="Cell_wall_metabolism_enzyme"/>
</dbReference>
<keyword evidence="1" id="KW-0472">Membrane</keyword>